<dbReference type="Proteomes" id="UP001596065">
    <property type="component" value="Unassembled WGS sequence"/>
</dbReference>
<dbReference type="EMBL" id="JBHSOE010000335">
    <property type="protein sequence ID" value="MFC5661343.1"/>
    <property type="molecule type" value="Genomic_DNA"/>
</dbReference>
<keyword evidence="2" id="KW-1185">Reference proteome</keyword>
<comment type="caution">
    <text evidence="1">The sequence shown here is derived from an EMBL/GenBank/DDBJ whole genome shotgun (WGS) entry which is preliminary data.</text>
</comment>
<feature type="non-terminal residue" evidence="1">
    <location>
        <position position="69"/>
    </location>
</feature>
<organism evidence="1 2">
    <name type="scientific">Streptomyces nogalater</name>
    <dbReference type="NCBI Taxonomy" id="38314"/>
    <lineage>
        <taxon>Bacteria</taxon>
        <taxon>Bacillati</taxon>
        <taxon>Actinomycetota</taxon>
        <taxon>Actinomycetes</taxon>
        <taxon>Kitasatosporales</taxon>
        <taxon>Streptomycetaceae</taxon>
        <taxon>Streptomyces</taxon>
    </lineage>
</organism>
<sequence>MVGDEEPWLVDMPHGSAVPLWRLWLKHGVQIDGRRFVECGRQDCVRAVPEGVTFCCTSCAVAAEGRFEL</sequence>
<proteinExistence type="predicted"/>
<name>A0ABW0WUU1_STRNO</name>
<dbReference type="RefSeq" id="WP_382467258.1">
    <property type="nucleotide sequence ID" value="NZ_JBHSOE010000335.1"/>
</dbReference>
<gene>
    <name evidence="1" type="ORF">ACFP3J_39110</name>
</gene>
<evidence type="ECO:0000313" key="2">
    <source>
        <dbReference type="Proteomes" id="UP001596065"/>
    </source>
</evidence>
<evidence type="ECO:0000313" key="1">
    <source>
        <dbReference type="EMBL" id="MFC5661343.1"/>
    </source>
</evidence>
<protein>
    <submittedName>
        <fullName evidence="1">Uncharacterized protein</fullName>
    </submittedName>
</protein>
<reference evidence="2" key="1">
    <citation type="journal article" date="2019" name="Int. J. Syst. Evol. Microbiol.">
        <title>The Global Catalogue of Microorganisms (GCM) 10K type strain sequencing project: providing services to taxonomists for standard genome sequencing and annotation.</title>
        <authorList>
            <consortium name="The Broad Institute Genomics Platform"/>
            <consortium name="The Broad Institute Genome Sequencing Center for Infectious Disease"/>
            <person name="Wu L."/>
            <person name="Ma J."/>
        </authorList>
    </citation>
    <scope>NUCLEOTIDE SEQUENCE [LARGE SCALE GENOMIC DNA]</scope>
    <source>
        <strain evidence="2">KCTC 5701</strain>
    </source>
</reference>
<accession>A0ABW0WUU1</accession>